<protein>
    <submittedName>
        <fullName evidence="2">Uncharacterized protein</fullName>
    </submittedName>
</protein>
<dbReference type="EMBL" id="CDMZ01001248">
    <property type="protein sequence ID" value="CEM29654.1"/>
    <property type="molecule type" value="Genomic_DNA"/>
</dbReference>
<feature type="compositionally biased region" description="Basic and acidic residues" evidence="1">
    <location>
        <begin position="183"/>
        <end position="193"/>
    </location>
</feature>
<feature type="compositionally biased region" description="Basic and acidic residues" evidence="1">
    <location>
        <begin position="391"/>
        <end position="415"/>
    </location>
</feature>
<feature type="compositionally biased region" description="Low complexity" evidence="1">
    <location>
        <begin position="416"/>
        <end position="430"/>
    </location>
</feature>
<feature type="region of interest" description="Disordered" evidence="1">
    <location>
        <begin position="183"/>
        <end position="300"/>
    </location>
</feature>
<dbReference type="CDD" id="cd14279">
    <property type="entry name" value="CUE"/>
    <property type="match status" value="1"/>
</dbReference>
<proteinExistence type="predicted"/>
<feature type="compositionally biased region" description="Polar residues" evidence="1">
    <location>
        <begin position="447"/>
        <end position="458"/>
    </location>
</feature>
<name>A0A0G4GIJ6_9ALVE</name>
<reference evidence="2" key="1">
    <citation type="submission" date="2014-11" db="EMBL/GenBank/DDBJ databases">
        <authorList>
            <person name="Otto D Thomas"/>
            <person name="Naeem Raeece"/>
        </authorList>
    </citation>
    <scope>NUCLEOTIDE SEQUENCE</scope>
</reference>
<feature type="compositionally biased region" description="Pro residues" evidence="1">
    <location>
        <begin position="122"/>
        <end position="131"/>
    </location>
</feature>
<accession>A0A0G4GIJ6</accession>
<gene>
    <name evidence="2" type="ORF">Cvel_4752</name>
</gene>
<evidence type="ECO:0000313" key="2">
    <source>
        <dbReference type="EMBL" id="CEM29654.1"/>
    </source>
</evidence>
<feature type="region of interest" description="Disordered" evidence="1">
    <location>
        <begin position="351"/>
        <end position="500"/>
    </location>
</feature>
<evidence type="ECO:0000256" key="1">
    <source>
        <dbReference type="SAM" id="MobiDB-lite"/>
    </source>
</evidence>
<organism evidence="2">
    <name type="scientific">Chromera velia CCMP2878</name>
    <dbReference type="NCBI Taxonomy" id="1169474"/>
    <lineage>
        <taxon>Eukaryota</taxon>
        <taxon>Sar</taxon>
        <taxon>Alveolata</taxon>
        <taxon>Colpodellida</taxon>
        <taxon>Chromeraceae</taxon>
        <taxon>Chromera</taxon>
    </lineage>
</organism>
<dbReference type="VEuPathDB" id="CryptoDB:Cvel_4752"/>
<feature type="compositionally biased region" description="Basic and acidic residues" evidence="1">
    <location>
        <begin position="369"/>
        <end position="379"/>
    </location>
</feature>
<feature type="compositionally biased region" description="Basic and acidic residues" evidence="1">
    <location>
        <begin position="491"/>
        <end position="500"/>
    </location>
</feature>
<feature type="region of interest" description="Disordered" evidence="1">
    <location>
        <begin position="114"/>
        <end position="159"/>
    </location>
</feature>
<feature type="compositionally biased region" description="Basic and acidic residues" evidence="1">
    <location>
        <begin position="263"/>
        <end position="274"/>
    </location>
</feature>
<sequence>MHDRLDIHLSSRPDPAGSLFSEHPLVLLTEFLGFLATDLNGVKVDFERGTHVSGQEVRLNDPIARLWSVKEPFTGTYKCQPRGWLDKIRPEIVSRAAADFAAVTKVLKSFPVLSRGGKGGAGPPPVPPMPPGGAGGFGPGTSLSQVEKDKETVAPEKIITPSLSRLPKTLKKLLSRDLLDWKPKSQAESESSVKLRPASAEGPPWRVPSRTSSSAADVPSSSAAPASSSSSSSTPHRSQSNQLSSLSPAPKALQDPVKQQQPEQHEQQDEEPKHPQAPTDPKQIESVEAELSLPISKTKSSASSPFFIVAGLHEILPQLPVERIAEALTAANGSSERALESLIFKVKSMEAADIARTSEANPTAPEDWDDRRSSKEKENPGSSEQVQKNEAAPKEKEKGKGREEKKKREKKEPKSESATSISASASSSAPPTAPVPVKKKEKETLSRFAQKSQPSAVSVLQAPAKKPSAEATLQARARPAANSKGHKKLKEKTVEKQTTKEAEYYRLLEQAWDEMDSS</sequence>
<dbReference type="AlphaFoldDB" id="A0A0G4GIJ6"/>
<feature type="compositionally biased region" description="Low complexity" evidence="1">
    <location>
        <begin position="209"/>
        <end position="240"/>
    </location>
</feature>